<evidence type="ECO:0000313" key="2">
    <source>
        <dbReference type="Proteomes" id="UP000078200"/>
    </source>
</evidence>
<dbReference type="Proteomes" id="UP000078200">
    <property type="component" value="Unassembled WGS sequence"/>
</dbReference>
<name>A0A1A9VL91_GLOAU</name>
<evidence type="ECO:0000313" key="1">
    <source>
        <dbReference type="EnsemblMetazoa" id="GAUT040505-PA"/>
    </source>
</evidence>
<keyword evidence="2" id="KW-1185">Reference proteome</keyword>
<organism evidence="1 2">
    <name type="scientific">Glossina austeni</name>
    <name type="common">Savannah tsetse fly</name>
    <dbReference type="NCBI Taxonomy" id="7395"/>
    <lineage>
        <taxon>Eukaryota</taxon>
        <taxon>Metazoa</taxon>
        <taxon>Ecdysozoa</taxon>
        <taxon>Arthropoda</taxon>
        <taxon>Hexapoda</taxon>
        <taxon>Insecta</taxon>
        <taxon>Pterygota</taxon>
        <taxon>Neoptera</taxon>
        <taxon>Endopterygota</taxon>
        <taxon>Diptera</taxon>
        <taxon>Brachycera</taxon>
        <taxon>Muscomorpha</taxon>
        <taxon>Hippoboscoidea</taxon>
        <taxon>Glossinidae</taxon>
        <taxon>Glossina</taxon>
    </lineage>
</organism>
<dbReference type="VEuPathDB" id="VectorBase:GAUT040505"/>
<protein>
    <submittedName>
        <fullName evidence="1">Uncharacterized protein</fullName>
    </submittedName>
</protein>
<reference evidence="1" key="1">
    <citation type="submission" date="2020-05" db="UniProtKB">
        <authorList>
            <consortium name="EnsemblMetazoa"/>
        </authorList>
    </citation>
    <scope>IDENTIFICATION</scope>
    <source>
        <strain evidence="1">TTRI</strain>
    </source>
</reference>
<sequence length="157" mass="18035">MPVPSHLKQKRSNFDIMNQKYVMIKNNMFKKIMYNNQKRNYPPTLIIEPKRSLLVAIHFICFCLLSMPTIETIKHHLGRESIFEDISTACLSRGQSQRLISTLDGILTMSNEDSSHNPCTTPLRQRQTTVVKNVNLLLQQEISGWRRNPGAKGALEP</sequence>
<dbReference type="EnsemblMetazoa" id="GAUT040505-RA">
    <property type="protein sequence ID" value="GAUT040505-PA"/>
    <property type="gene ID" value="GAUT040505"/>
</dbReference>
<dbReference type="AlphaFoldDB" id="A0A1A9VL91"/>
<accession>A0A1A9VL91</accession>
<proteinExistence type="predicted"/>